<evidence type="ECO:0000256" key="2">
    <source>
        <dbReference type="ARBA" id="ARBA00022454"/>
    </source>
</evidence>
<evidence type="ECO:0000256" key="1">
    <source>
        <dbReference type="ARBA" id="ARBA00004574"/>
    </source>
</evidence>
<dbReference type="GO" id="GO:0010521">
    <property type="term" value="F:telomerase inhibitor activity"/>
    <property type="evidence" value="ECO:0000318"/>
    <property type="project" value="GO_Central"/>
</dbReference>
<dbReference type="Pfam" id="PF02765">
    <property type="entry name" value="POT1"/>
    <property type="match status" value="1"/>
</dbReference>
<evidence type="ECO:0000259" key="5">
    <source>
        <dbReference type="SMART" id="SM00976"/>
    </source>
</evidence>
<feature type="domain" description="Telomeric single stranded DNA binding POT1/Cdc13" evidence="5">
    <location>
        <begin position="8"/>
        <end position="143"/>
    </location>
</feature>
<dbReference type="SMART" id="SM00976">
    <property type="entry name" value="Telo_bind"/>
    <property type="match status" value="1"/>
</dbReference>
<dbReference type="InterPro" id="IPR028389">
    <property type="entry name" value="POT1"/>
</dbReference>
<accession>A0A1S4CZ81</accession>
<dbReference type="AlphaFoldDB" id="A0A1S4CZ81"/>
<keyword evidence="4" id="KW-0238">DNA-binding</keyword>
<dbReference type="GO" id="GO:0098505">
    <property type="term" value="F:G-rich strand telomeric DNA binding"/>
    <property type="evidence" value="ECO:0000318"/>
    <property type="project" value="GO_Central"/>
</dbReference>
<name>A0A1S4CZ81_TOBAC</name>
<dbReference type="KEGG" id="nta:107824219"/>
<dbReference type="Pfam" id="PF25507">
    <property type="entry name" value="OB_POT1A"/>
    <property type="match status" value="1"/>
</dbReference>
<evidence type="ECO:0000256" key="4">
    <source>
        <dbReference type="ARBA" id="ARBA00023125"/>
    </source>
</evidence>
<gene>
    <name evidence="6" type="primary">LOC107824219</name>
</gene>
<keyword evidence="3" id="KW-0779">Telomere</keyword>
<comment type="subcellular location">
    <subcellularLocation>
        <location evidence="1">Chromosome</location>
        <location evidence="1">Telomere</location>
    </subcellularLocation>
</comment>
<evidence type="ECO:0000256" key="3">
    <source>
        <dbReference type="ARBA" id="ARBA00022895"/>
    </source>
</evidence>
<dbReference type="STRING" id="4097.A0A1S4CZ81"/>
<dbReference type="SMR" id="A0A1S4CZ81"/>
<dbReference type="GO" id="GO:0000783">
    <property type="term" value="C:nuclear telomere cap complex"/>
    <property type="evidence" value="ECO:0000318"/>
    <property type="project" value="GO_Central"/>
</dbReference>
<sequence length="460" mass="53239">MSQRRDDYTSIVEAMTLIDQKVNFMGVVLETSFPRKTKGTDYFCLVKITDQSYQSRALSVNVFTETIEKLPLVLNAGDIILLFNVRMKVHNSVVHAVFNKYFSSFALFDGEYSTTFLPYQCHVPYLPREREEKLILGLRKWSVDHPIITSLINFQSLKDIREGDGFNLVCKILRVVRQDEWILLVWDGTDTPPVAINARLEDELQTPLPLESVPVCLPRDKFCKLPSLGTVLRVTLDCGNEKLGMNVLRTNRWVKIDNLRCQLLDSLWHAALFPTTRFCYLRDEDHIVSQRMREFDKRIKSKWGWMPLSALPWPTHVTVTDYSEVPFVSLMRALVNPKVVGKFHCVVRVVASFPWIVEDFRSPSGVYRIRLTIEDPTARIRAYLYAEDAEQFFGGYPSLDVLRRMRNLLLGISESGGDSERNETCRNPPWIMCCLKSYHINDSDIWGSRNFRIFATTLKM</sequence>
<keyword evidence="2" id="KW-0158">Chromosome</keyword>
<dbReference type="OrthoDB" id="2186770at2759"/>
<evidence type="ECO:0000313" key="6">
    <source>
        <dbReference type="RefSeq" id="XP_016506447.1"/>
    </source>
</evidence>
<organism evidence="6">
    <name type="scientific">Nicotiana tabacum</name>
    <name type="common">Common tobacco</name>
    <dbReference type="NCBI Taxonomy" id="4097"/>
    <lineage>
        <taxon>Eukaryota</taxon>
        <taxon>Viridiplantae</taxon>
        <taxon>Streptophyta</taxon>
        <taxon>Embryophyta</taxon>
        <taxon>Tracheophyta</taxon>
        <taxon>Spermatophyta</taxon>
        <taxon>Magnoliopsida</taxon>
        <taxon>eudicotyledons</taxon>
        <taxon>Gunneridae</taxon>
        <taxon>Pentapetalae</taxon>
        <taxon>asterids</taxon>
        <taxon>lamiids</taxon>
        <taxon>Solanales</taxon>
        <taxon>Solanaceae</taxon>
        <taxon>Nicotianoideae</taxon>
        <taxon>Nicotianeae</taxon>
        <taxon>Nicotiana</taxon>
    </lineage>
</organism>
<dbReference type="PANTHER" id="PTHR14513:SF0">
    <property type="entry name" value="PROTECTION OF TELOMERES PROTEIN 1"/>
    <property type="match status" value="1"/>
</dbReference>
<protein>
    <submittedName>
        <fullName evidence="6">Protection of telomeres protein 1a-like</fullName>
    </submittedName>
</protein>
<dbReference type="OMA" id="FRCEERY"/>
<dbReference type="RefSeq" id="XP_016506447.1">
    <property type="nucleotide sequence ID" value="XM_016650961.1"/>
</dbReference>
<proteinExistence type="predicted"/>
<dbReference type="PANTHER" id="PTHR14513">
    <property type="entry name" value="PROTECTION OF TELOMERES 1"/>
    <property type="match status" value="1"/>
</dbReference>
<dbReference type="GO" id="GO:0032210">
    <property type="term" value="P:regulation of telomere maintenance via telomerase"/>
    <property type="evidence" value="ECO:0000318"/>
    <property type="project" value="GO_Central"/>
</dbReference>
<dbReference type="CDD" id="cd04497">
    <property type="entry name" value="hPOT1_OB1_like"/>
    <property type="match status" value="1"/>
</dbReference>
<dbReference type="Gene3D" id="2.40.50.140">
    <property type="entry name" value="Nucleic acid-binding proteins"/>
    <property type="match status" value="2"/>
</dbReference>
<reference evidence="6" key="1">
    <citation type="submission" date="2025-08" db="UniProtKB">
        <authorList>
            <consortium name="RefSeq"/>
        </authorList>
    </citation>
    <scope>IDENTIFICATION</scope>
</reference>
<dbReference type="SUPFAM" id="SSF50249">
    <property type="entry name" value="Nucleic acid-binding proteins"/>
    <property type="match status" value="2"/>
</dbReference>
<dbReference type="InterPro" id="IPR011564">
    <property type="entry name" value="Telomer_end-bd_POT1/Cdc13"/>
</dbReference>
<dbReference type="InterPro" id="IPR012340">
    <property type="entry name" value="NA-bd_OB-fold"/>
</dbReference>
<dbReference type="PaxDb" id="4097-A0A1S4CZ81"/>
<dbReference type="GO" id="GO:0016233">
    <property type="term" value="P:telomere capping"/>
    <property type="evidence" value="ECO:0000318"/>
    <property type="project" value="GO_Central"/>
</dbReference>
<dbReference type="InterPro" id="IPR057620">
    <property type="entry name" value="POT1A/B-like_OB"/>
</dbReference>